<protein>
    <recommendedName>
        <fullName evidence="9">Ig-like domain-containing protein</fullName>
    </recommendedName>
</protein>
<dbReference type="SUPFAM" id="SSF48726">
    <property type="entry name" value="Immunoglobulin"/>
    <property type="match status" value="2"/>
</dbReference>
<dbReference type="GeneTree" id="ENSGT01030000234530"/>
<sequence>MKRMFVLHCGTSLLLLVFYPCNCNCINFVILLIVNFLSSSAVIQTTEVPQLISLTVVDLGDNVTFGCEVSEKELKSFNLYKQSLGHLPQSVASVVFNQIALADEFKDSRFTVNKEASQYIFTIRNVSKEDEATYFCQTRTTYSQMFSSGTFLAVKDHNHQKSVYVKQNPEKESVLLGDSVTLECSLLSKNKEKALQCPDDHSVYWFRAGSERFTPNIIYTLVNNGDEALKRRCSYSLTKTIQNSSDAGTYYCAVVTCGEILLGEGTKVETKSVSEFGLFVLVLGVFLTSSMILIPILVFYSNRRNVCQRCTGKMIGSHHIGKSTVDQSNSINTLLKDTTTSCAALGFPRKIKMRRAYTECVYSVLKADNYT</sequence>
<keyword evidence="4" id="KW-0391">Immunity</keyword>
<dbReference type="Pfam" id="PF07686">
    <property type="entry name" value="V-set"/>
    <property type="match status" value="1"/>
</dbReference>
<evidence type="ECO:0000313" key="11">
    <source>
        <dbReference type="Proteomes" id="UP000005207"/>
    </source>
</evidence>
<evidence type="ECO:0000256" key="3">
    <source>
        <dbReference type="ARBA" id="ARBA00022729"/>
    </source>
</evidence>
<dbReference type="InterPro" id="IPR007110">
    <property type="entry name" value="Ig-like_dom"/>
</dbReference>
<feature type="domain" description="Ig-like" evidence="9">
    <location>
        <begin position="161"/>
        <end position="274"/>
    </location>
</feature>
<accession>A0A669EFK0</accession>
<dbReference type="InterPro" id="IPR003599">
    <property type="entry name" value="Ig_sub"/>
</dbReference>
<dbReference type="Gene3D" id="2.60.40.10">
    <property type="entry name" value="Immunoglobulins"/>
    <property type="match status" value="2"/>
</dbReference>
<keyword evidence="11" id="KW-1185">Reference proteome</keyword>
<evidence type="ECO:0000256" key="6">
    <source>
        <dbReference type="ARBA" id="ARBA00023157"/>
    </source>
</evidence>
<evidence type="ECO:0000256" key="4">
    <source>
        <dbReference type="ARBA" id="ARBA00022859"/>
    </source>
</evidence>
<dbReference type="InterPro" id="IPR052051">
    <property type="entry name" value="TCR_complex_component"/>
</dbReference>
<dbReference type="InterPro" id="IPR013106">
    <property type="entry name" value="Ig_V-set"/>
</dbReference>
<evidence type="ECO:0000256" key="7">
    <source>
        <dbReference type="ARBA" id="ARBA00023180"/>
    </source>
</evidence>
<name>A0A669EFK0_ORENI</name>
<feature type="transmembrane region" description="Helical" evidence="8">
    <location>
        <begin position="276"/>
        <end position="300"/>
    </location>
</feature>
<comment type="subcellular location">
    <subcellularLocation>
        <location evidence="1">Cell membrane</location>
    </subcellularLocation>
</comment>
<evidence type="ECO:0000313" key="10">
    <source>
        <dbReference type="Ensembl" id="ENSONIP00000069826.1"/>
    </source>
</evidence>
<dbReference type="InterPro" id="IPR013783">
    <property type="entry name" value="Ig-like_fold"/>
</dbReference>
<dbReference type="SMART" id="SM00409">
    <property type="entry name" value="IG"/>
    <property type="match status" value="2"/>
</dbReference>
<keyword evidence="2" id="KW-1003">Cell membrane</keyword>
<evidence type="ECO:0000256" key="1">
    <source>
        <dbReference type="ARBA" id="ARBA00004236"/>
    </source>
</evidence>
<keyword evidence="8" id="KW-1133">Transmembrane helix</keyword>
<evidence type="ECO:0000256" key="2">
    <source>
        <dbReference type="ARBA" id="ARBA00022475"/>
    </source>
</evidence>
<dbReference type="Ensembl" id="ENSONIT00000058709.1">
    <property type="protein sequence ID" value="ENSONIP00000069826.1"/>
    <property type="gene ID" value="ENSONIG00000019892.2"/>
</dbReference>
<keyword evidence="6" id="KW-1015">Disulfide bond</keyword>
<keyword evidence="8" id="KW-0812">Transmembrane</keyword>
<dbReference type="InterPro" id="IPR036179">
    <property type="entry name" value="Ig-like_dom_sf"/>
</dbReference>
<dbReference type="PANTHER" id="PTHR19433:SF111">
    <property type="entry name" value="T CELL RECEPTOR ALPHA VARIABLE 4"/>
    <property type="match status" value="1"/>
</dbReference>
<evidence type="ECO:0000256" key="5">
    <source>
        <dbReference type="ARBA" id="ARBA00023136"/>
    </source>
</evidence>
<evidence type="ECO:0000259" key="9">
    <source>
        <dbReference type="PROSITE" id="PS50835"/>
    </source>
</evidence>
<dbReference type="GO" id="GO:0009617">
    <property type="term" value="P:response to bacterium"/>
    <property type="evidence" value="ECO:0007669"/>
    <property type="project" value="TreeGrafter"/>
</dbReference>
<organism evidence="10 11">
    <name type="scientific">Oreochromis niloticus</name>
    <name type="common">Nile tilapia</name>
    <name type="synonym">Tilapia nilotica</name>
    <dbReference type="NCBI Taxonomy" id="8128"/>
    <lineage>
        <taxon>Eukaryota</taxon>
        <taxon>Metazoa</taxon>
        <taxon>Chordata</taxon>
        <taxon>Craniata</taxon>
        <taxon>Vertebrata</taxon>
        <taxon>Euteleostomi</taxon>
        <taxon>Actinopterygii</taxon>
        <taxon>Neopterygii</taxon>
        <taxon>Teleostei</taxon>
        <taxon>Neoteleostei</taxon>
        <taxon>Acanthomorphata</taxon>
        <taxon>Ovalentaria</taxon>
        <taxon>Cichlomorphae</taxon>
        <taxon>Cichliformes</taxon>
        <taxon>Cichlidae</taxon>
        <taxon>African cichlids</taxon>
        <taxon>Pseudocrenilabrinae</taxon>
        <taxon>Oreochromini</taxon>
        <taxon>Oreochromis</taxon>
    </lineage>
</organism>
<dbReference type="PANTHER" id="PTHR19433">
    <property type="entry name" value="T-CELL RECEPTOR ALPHA CHAIN V REGION-RELATED"/>
    <property type="match status" value="1"/>
</dbReference>
<keyword evidence="3" id="KW-0732">Signal</keyword>
<dbReference type="AlphaFoldDB" id="A0A669EFK0"/>
<reference evidence="10" key="2">
    <citation type="submission" date="2025-08" db="UniProtKB">
        <authorList>
            <consortium name="Ensembl"/>
        </authorList>
    </citation>
    <scope>IDENTIFICATION</scope>
</reference>
<keyword evidence="7" id="KW-0325">Glycoprotein</keyword>
<keyword evidence="5 8" id="KW-0472">Membrane</keyword>
<proteinExistence type="predicted"/>
<dbReference type="GO" id="GO:0005886">
    <property type="term" value="C:plasma membrane"/>
    <property type="evidence" value="ECO:0007669"/>
    <property type="project" value="UniProtKB-SubCell"/>
</dbReference>
<dbReference type="SMART" id="SM00406">
    <property type="entry name" value="IGv"/>
    <property type="match status" value="2"/>
</dbReference>
<dbReference type="GO" id="GO:0002376">
    <property type="term" value="P:immune system process"/>
    <property type="evidence" value="ECO:0007669"/>
    <property type="project" value="UniProtKB-KW"/>
</dbReference>
<dbReference type="CDD" id="cd00099">
    <property type="entry name" value="IgV"/>
    <property type="match status" value="1"/>
</dbReference>
<reference evidence="11" key="1">
    <citation type="submission" date="2012-01" db="EMBL/GenBank/DDBJ databases">
        <title>The Genome Sequence of Oreochromis niloticus (Nile Tilapia).</title>
        <authorList>
            <consortium name="Broad Institute Genome Assembly Team"/>
            <consortium name="Broad Institute Sequencing Platform"/>
            <person name="Di Palma F."/>
            <person name="Johnson J."/>
            <person name="Lander E.S."/>
            <person name="Lindblad-Toh K."/>
        </authorList>
    </citation>
    <scope>NUCLEOTIDE SEQUENCE [LARGE SCALE GENOMIC DNA]</scope>
</reference>
<dbReference type="PROSITE" id="PS50835">
    <property type="entry name" value="IG_LIKE"/>
    <property type="match status" value="2"/>
</dbReference>
<dbReference type="Proteomes" id="UP000005207">
    <property type="component" value="Linkage group LG2"/>
</dbReference>
<reference evidence="10" key="3">
    <citation type="submission" date="2025-09" db="UniProtKB">
        <authorList>
            <consortium name="Ensembl"/>
        </authorList>
    </citation>
    <scope>IDENTIFICATION</scope>
</reference>
<evidence type="ECO:0000256" key="8">
    <source>
        <dbReference type="SAM" id="Phobius"/>
    </source>
</evidence>
<feature type="domain" description="Ig-like" evidence="9">
    <location>
        <begin position="49"/>
        <end position="147"/>
    </location>
</feature>